<comment type="caution">
    <text evidence="2">The sequence shown here is derived from an EMBL/GenBank/DDBJ whole genome shotgun (WGS) entry which is preliminary data.</text>
</comment>
<reference evidence="2 3" key="1">
    <citation type="journal article" date="2011" name="Plasmid">
        <title>Streptomyces turgidiscabies Car8 contains a modular pathogenicity island that shares virulence genes with other actinobacterial plant pathogens.</title>
        <authorList>
            <person name="Huguet-Tapia J.C."/>
            <person name="Badger J.H."/>
            <person name="Loria R."/>
            <person name="Pettis G.S."/>
        </authorList>
    </citation>
    <scope>NUCLEOTIDE SEQUENCE [LARGE SCALE GENOMIC DNA]</scope>
    <source>
        <strain evidence="2 3">Car8</strain>
    </source>
</reference>
<dbReference type="PATRIC" id="fig|698760.3.peg.2357"/>
<feature type="region of interest" description="Disordered" evidence="1">
    <location>
        <begin position="74"/>
        <end position="105"/>
    </location>
</feature>
<evidence type="ECO:0000256" key="1">
    <source>
        <dbReference type="SAM" id="MobiDB-lite"/>
    </source>
</evidence>
<accession>L7FE26</accession>
<proteinExistence type="predicted"/>
<dbReference type="Proteomes" id="UP000010931">
    <property type="component" value="Unassembled WGS sequence"/>
</dbReference>
<organism evidence="2 3">
    <name type="scientific">Streptomyces turgidiscabies (strain Car8)</name>
    <dbReference type="NCBI Taxonomy" id="698760"/>
    <lineage>
        <taxon>Bacteria</taxon>
        <taxon>Bacillati</taxon>
        <taxon>Actinomycetota</taxon>
        <taxon>Actinomycetes</taxon>
        <taxon>Kitasatosporales</taxon>
        <taxon>Streptomycetaceae</taxon>
        <taxon>Streptomyces</taxon>
    </lineage>
</organism>
<dbReference type="AlphaFoldDB" id="L7FE26"/>
<protein>
    <submittedName>
        <fullName evidence="2">Uncharacterized protein</fullName>
    </submittedName>
</protein>
<keyword evidence="3" id="KW-1185">Reference proteome</keyword>
<evidence type="ECO:0000313" key="3">
    <source>
        <dbReference type="Proteomes" id="UP000010931"/>
    </source>
</evidence>
<feature type="compositionally biased region" description="Low complexity" evidence="1">
    <location>
        <begin position="88"/>
        <end position="105"/>
    </location>
</feature>
<gene>
    <name evidence="2" type="ORF">STRTUCAR8_05812</name>
</gene>
<sequence length="105" mass="11316">MCEGVRGWMRGWVRHGKASVRRRWAACQPSPAIVRWGPVVREVCCRFGKPVHRSAETCVPVTCAQAGPALFQRNVGEKETHQAPPSLPSAGAATTAASAQTHSPE</sequence>
<evidence type="ECO:0000313" key="2">
    <source>
        <dbReference type="EMBL" id="ELP68935.1"/>
    </source>
</evidence>
<dbReference type="EMBL" id="AEJB01000189">
    <property type="protein sequence ID" value="ELP68935.1"/>
    <property type="molecule type" value="Genomic_DNA"/>
</dbReference>
<name>L7FE26_STRT8</name>